<protein>
    <recommendedName>
        <fullName evidence="1">DUF7948 domain-containing protein</fullName>
    </recommendedName>
</protein>
<gene>
    <name evidence="2" type="ORF">GCM10009744_18710</name>
</gene>
<evidence type="ECO:0000259" key="1">
    <source>
        <dbReference type="Pfam" id="PF25778"/>
    </source>
</evidence>
<dbReference type="InterPro" id="IPR010620">
    <property type="entry name" value="SBBP_repeat"/>
</dbReference>
<dbReference type="Pfam" id="PF06739">
    <property type="entry name" value="SBBP"/>
    <property type="match status" value="4"/>
</dbReference>
<dbReference type="Pfam" id="PF25778">
    <property type="entry name" value="DUF7948"/>
    <property type="match status" value="1"/>
</dbReference>
<reference evidence="3" key="1">
    <citation type="journal article" date="2019" name="Int. J. Syst. Evol. Microbiol.">
        <title>The Global Catalogue of Microorganisms (GCM) 10K type strain sequencing project: providing services to taxonomists for standard genome sequencing and annotation.</title>
        <authorList>
            <consortium name="The Broad Institute Genomics Platform"/>
            <consortium name="The Broad Institute Genome Sequencing Center for Infectious Disease"/>
            <person name="Wu L."/>
            <person name="Ma J."/>
        </authorList>
    </citation>
    <scope>NUCLEOTIDE SEQUENCE [LARGE SCALE GENOMIC DNA]</scope>
    <source>
        <strain evidence="3">JCM 14306</strain>
    </source>
</reference>
<dbReference type="PANTHER" id="PTHR35580">
    <property type="entry name" value="CELL SURFACE GLYCOPROTEIN (S-LAYER PROTEIN)-LIKE PROTEIN"/>
    <property type="match status" value="1"/>
</dbReference>
<dbReference type="InterPro" id="IPR057708">
    <property type="entry name" value="DUF7948"/>
</dbReference>
<name>A0ABP4R143_9ACTN</name>
<dbReference type="Gene3D" id="2.60.40.10">
    <property type="entry name" value="Immunoglobulins"/>
    <property type="match status" value="1"/>
</dbReference>
<dbReference type="RefSeq" id="WP_344110564.1">
    <property type="nucleotide sequence ID" value="NZ_BAAANE010000004.1"/>
</dbReference>
<dbReference type="PANTHER" id="PTHR35580:SF1">
    <property type="entry name" value="PHYTASE-LIKE DOMAIN-CONTAINING PROTEIN"/>
    <property type="match status" value="1"/>
</dbReference>
<feature type="domain" description="DUF7948" evidence="1">
    <location>
        <begin position="66"/>
        <end position="274"/>
    </location>
</feature>
<dbReference type="EMBL" id="BAAANE010000004">
    <property type="protein sequence ID" value="GAA1630865.1"/>
    <property type="molecule type" value="Genomic_DNA"/>
</dbReference>
<evidence type="ECO:0000313" key="2">
    <source>
        <dbReference type="EMBL" id="GAA1630865.1"/>
    </source>
</evidence>
<organism evidence="2 3">
    <name type="scientific">Kribbella alba</name>
    <dbReference type="NCBI Taxonomy" id="190197"/>
    <lineage>
        <taxon>Bacteria</taxon>
        <taxon>Bacillati</taxon>
        <taxon>Actinomycetota</taxon>
        <taxon>Actinomycetes</taxon>
        <taxon>Propionibacteriales</taxon>
        <taxon>Kribbellaceae</taxon>
        <taxon>Kribbella</taxon>
    </lineage>
</organism>
<sequence>MRRVTLLPTTGTGAGLLAAVIAIGAVSLAVPSPEVTAGAPAQAVATGLASRQQQAAKAYADLPVSFVENRGQTDAQVRYYAQGDRFGFFVTPSQVVMSFAKRQVSVAKQRAPEQVALALQFVGRSRLAEPRGAERAPGVVNDLRGNDPSQWDTQLAQYRDVVYRDLWSGIDLRLRTQSGVLKYEFHVRPGASPADIQLAYGGADGLTVNDTGELQIATPLGALADSAPVSYQDIDGARMPVTSRYVLAGGANPDDKFSFAVGDYQPDHELVIDPGVQYTTFLGGNSAETGAGIAVDAAGNAFVAGTTQSPNFPTTTGAFDRTGAASNFADVFVSKLNAAGTALIYSTFVGGSNMEFGNKLAVDANGNAYVTGTTKSSNFPTTANAFDRSINIPPNCPRCGTDVTDGFAFKLNAAGSALSYSTYLGGTDYEAPRGIAVDGSGNAYVTGETLSTDFPTTAGAFSRTLRGEYDVFVTKLNPTGSALTYSTFLGGTAVDNGQQVQVDGGGNAYVLGFSSSADFPTTAGAFDTTANGGFDATVTKLNPAGSALVYSTYLGGNDFDSGSGLVVDGAGSAYVTGGTPSPNWPVTPGAYDTTFSGGDGFVTKLNPAGSALVYSTFIGGSAFDSIGDAVLDPAGNAWLTGGTSSADFPVTPGAPDTTFNGGGDAVIAELNPTGSALLFSTFLGGSESEGGADIARDPTGDIYVVGSTYSQNFPATVGAFDRVWNGDLSIFWGDAFVTKLDIDANTSTPPAPPGVPVAPTLTSPSNASSQPQPITFDWNDVPESVSYTIQIDDSSAFSAPLVRDQSLTQSIYAATGLAAATHFWRVRGVNSAGVVGAWSAVRSFTAEAPPPPAALSNVDINPTTVVGGNSSSGTIVMSAGPAGDAAISLSSSNPSVASVPATATVPANSFTGSFVISTSAVAASTSVVITATYNGSSRTGTLTVTPAGASSVTLQSVTASPSSVQGGSPTSAFVMLSGTAEADTTVSLSSSNPGLVSVPADVTVATGTTARGFTVTTTSVTTTTTATISATYAGVTRTATVTVTPAAPPPPPAQTATLTVSASGRSGQTVVSNPAGISVASGSSGSASFTVGASITLSVSGGRDAIWSGACSSGGQKAKTCTFTFSGDSSVSANVQ</sequence>
<dbReference type="InterPro" id="IPR013783">
    <property type="entry name" value="Ig-like_fold"/>
</dbReference>
<evidence type="ECO:0000313" key="3">
    <source>
        <dbReference type="Proteomes" id="UP001501319"/>
    </source>
</evidence>
<dbReference type="Gene3D" id="2.120.10.30">
    <property type="entry name" value="TolB, C-terminal domain"/>
    <property type="match status" value="1"/>
</dbReference>
<dbReference type="Proteomes" id="UP001501319">
    <property type="component" value="Unassembled WGS sequence"/>
</dbReference>
<accession>A0ABP4R143</accession>
<dbReference type="InterPro" id="IPR011042">
    <property type="entry name" value="6-blade_b-propeller_TolB-like"/>
</dbReference>
<comment type="caution">
    <text evidence="2">The sequence shown here is derived from an EMBL/GenBank/DDBJ whole genome shotgun (WGS) entry which is preliminary data.</text>
</comment>
<proteinExistence type="predicted"/>
<keyword evidence="3" id="KW-1185">Reference proteome</keyword>
<dbReference type="InterPro" id="IPR052918">
    <property type="entry name" value="Motility_Chemotaxis_Reg"/>
</dbReference>
<dbReference type="SUPFAM" id="SSF63829">
    <property type="entry name" value="Calcium-dependent phosphotriesterase"/>
    <property type="match status" value="1"/>
</dbReference>